<dbReference type="GO" id="GO:0005886">
    <property type="term" value="C:plasma membrane"/>
    <property type="evidence" value="ECO:0007669"/>
    <property type="project" value="TreeGrafter"/>
</dbReference>
<dbReference type="Pfam" id="PF01769">
    <property type="entry name" value="MgtE"/>
    <property type="match status" value="1"/>
</dbReference>
<evidence type="ECO:0000256" key="2">
    <source>
        <dbReference type="ARBA" id="ARBA00009749"/>
    </source>
</evidence>
<keyword evidence="6 9" id="KW-1133">Transmembrane helix</keyword>
<dbReference type="Gene3D" id="1.10.357.20">
    <property type="entry name" value="SLC41 divalent cation transporters, integral membrane domain"/>
    <property type="match status" value="1"/>
</dbReference>
<comment type="subcellular location">
    <subcellularLocation>
        <location evidence="1">Membrane</location>
        <topology evidence="1">Multi-pass membrane protein</topology>
    </subcellularLocation>
</comment>
<evidence type="ECO:0000256" key="5">
    <source>
        <dbReference type="ARBA" id="ARBA00022842"/>
    </source>
</evidence>
<dbReference type="PANTHER" id="PTHR16228:SF24">
    <property type="entry name" value="SLC41A_MGTE INTEGRAL MEMBRANE DOMAIN-CONTAINING PROTEIN"/>
    <property type="match status" value="1"/>
</dbReference>
<evidence type="ECO:0000256" key="3">
    <source>
        <dbReference type="ARBA" id="ARBA00022448"/>
    </source>
</evidence>
<keyword evidence="5" id="KW-0460">Magnesium</keyword>
<dbReference type="InterPro" id="IPR036739">
    <property type="entry name" value="SLC41_membr_dom_sf"/>
</dbReference>
<dbReference type="SUPFAM" id="SSF161093">
    <property type="entry name" value="MgtE membrane domain-like"/>
    <property type="match status" value="1"/>
</dbReference>
<evidence type="ECO:0000256" key="9">
    <source>
        <dbReference type="SAM" id="Phobius"/>
    </source>
</evidence>
<dbReference type="FunFam" id="1.10.357.20:FF:000001">
    <property type="entry name" value="Solute carrier family 41 member 2"/>
    <property type="match status" value="1"/>
</dbReference>
<evidence type="ECO:0000256" key="8">
    <source>
        <dbReference type="ARBA" id="ARBA00023136"/>
    </source>
</evidence>
<feature type="transmembrane region" description="Helical" evidence="9">
    <location>
        <begin position="179"/>
        <end position="200"/>
    </location>
</feature>
<evidence type="ECO:0000256" key="4">
    <source>
        <dbReference type="ARBA" id="ARBA00022692"/>
    </source>
</evidence>
<evidence type="ECO:0000313" key="12">
    <source>
        <dbReference type="WBParaSite" id="Hba_19281"/>
    </source>
</evidence>
<dbReference type="InterPro" id="IPR045349">
    <property type="entry name" value="SLC41A1-3"/>
</dbReference>
<feature type="domain" description="SLC41A/MgtE integral membrane" evidence="10">
    <location>
        <begin position="95"/>
        <end position="227"/>
    </location>
</feature>
<dbReference type="Proteomes" id="UP000095283">
    <property type="component" value="Unplaced"/>
</dbReference>
<evidence type="ECO:0000256" key="6">
    <source>
        <dbReference type="ARBA" id="ARBA00022989"/>
    </source>
</evidence>
<keyword evidence="8 9" id="KW-0472">Membrane</keyword>
<proteinExistence type="inferred from homology"/>
<comment type="similarity">
    <text evidence="2">Belongs to the SLC41A transporter family.</text>
</comment>
<name>A0A1I7XP23_HETBA</name>
<protein>
    <submittedName>
        <fullName evidence="12">MgtE domain-containing protein</fullName>
    </submittedName>
</protein>
<reference evidence="12" key="1">
    <citation type="submission" date="2016-11" db="UniProtKB">
        <authorList>
            <consortium name="WormBaseParasite"/>
        </authorList>
    </citation>
    <scope>IDENTIFICATION</scope>
</reference>
<dbReference type="WBParaSite" id="Hba_19281">
    <property type="protein sequence ID" value="Hba_19281"/>
    <property type="gene ID" value="Hba_19281"/>
</dbReference>
<keyword evidence="7" id="KW-0406">Ion transport</keyword>
<dbReference type="GO" id="GO:0008324">
    <property type="term" value="F:monoatomic cation transmembrane transporter activity"/>
    <property type="evidence" value="ECO:0007669"/>
    <property type="project" value="InterPro"/>
</dbReference>
<evidence type="ECO:0000256" key="7">
    <source>
        <dbReference type="ARBA" id="ARBA00023065"/>
    </source>
</evidence>
<organism evidence="11 12">
    <name type="scientific">Heterorhabditis bacteriophora</name>
    <name type="common">Entomopathogenic nematode worm</name>
    <dbReference type="NCBI Taxonomy" id="37862"/>
    <lineage>
        <taxon>Eukaryota</taxon>
        <taxon>Metazoa</taxon>
        <taxon>Ecdysozoa</taxon>
        <taxon>Nematoda</taxon>
        <taxon>Chromadorea</taxon>
        <taxon>Rhabditida</taxon>
        <taxon>Rhabditina</taxon>
        <taxon>Rhabditomorpha</taxon>
        <taxon>Strongyloidea</taxon>
        <taxon>Heterorhabditidae</taxon>
        <taxon>Heterorhabditis</taxon>
    </lineage>
</organism>
<evidence type="ECO:0000259" key="10">
    <source>
        <dbReference type="Pfam" id="PF01769"/>
    </source>
</evidence>
<evidence type="ECO:0000313" key="11">
    <source>
        <dbReference type="Proteomes" id="UP000095283"/>
    </source>
</evidence>
<sequence length="230" mass="24648">MDSLIQQNKLRLNSDVLEKNSEKKKTDSSEEYLVSQISLEKMDLATISTAENTEQTSFIPFLIAGLGSIGAGLLLNHVQKFPIICAVPQFIALSPPLQGMKGNLDMTFTSRLSTMAHQGQLDSVNGRVTYVLRNMALIQAQAILISSFATVLTFLFSLLNTISDIEPLATNFLFLGSNALMAMSSACAIMAIAMVSLVMISRTAGINPDNVATPLAASIGDLLTIGSMVD</sequence>
<feature type="transmembrane region" description="Helical" evidence="9">
    <location>
        <begin position="136"/>
        <end position="159"/>
    </location>
</feature>
<accession>A0A1I7XP23</accession>
<evidence type="ECO:0000256" key="1">
    <source>
        <dbReference type="ARBA" id="ARBA00004141"/>
    </source>
</evidence>
<keyword evidence="11" id="KW-1185">Reference proteome</keyword>
<dbReference type="PANTHER" id="PTHR16228">
    <property type="entry name" value="DIVALENT CATION TRANSPORTER SOLUTE CARRIER FAMILY 41"/>
    <property type="match status" value="1"/>
</dbReference>
<keyword evidence="4 9" id="KW-0812">Transmembrane</keyword>
<dbReference type="AlphaFoldDB" id="A0A1I7XP23"/>
<dbReference type="InterPro" id="IPR006667">
    <property type="entry name" value="SLC41_membr_dom"/>
</dbReference>
<keyword evidence="3" id="KW-0813">Transport</keyword>